<dbReference type="InterPro" id="IPR036397">
    <property type="entry name" value="RNaseH_sf"/>
</dbReference>
<feature type="compositionally biased region" description="Low complexity" evidence="1">
    <location>
        <begin position="15"/>
        <end position="30"/>
    </location>
</feature>
<name>T1IRB4_STRMM</name>
<dbReference type="SUPFAM" id="SSF53098">
    <property type="entry name" value="Ribonuclease H-like"/>
    <property type="match status" value="1"/>
</dbReference>
<organism evidence="2 3">
    <name type="scientific">Strigamia maritima</name>
    <name type="common">European centipede</name>
    <name type="synonym">Geophilus maritimus</name>
    <dbReference type="NCBI Taxonomy" id="126957"/>
    <lineage>
        <taxon>Eukaryota</taxon>
        <taxon>Metazoa</taxon>
        <taxon>Ecdysozoa</taxon>
        <taxon>Arthropoda</taxon>
        <taxon>Myriapoda</taxon>
        <taxon>Chilopoda</taxon>
        <taxon>Pleurostigmophora</taxon>
        <taxon>Geophilomorpha</taxon>
        <taxon>Linotaeniidae</taxon>
        <taxon>Strigamia</taxon>
    </lineage>
</organism>
<evidence type="ECO:0000256" key="1">
    <source>
        <dbReference type="SAM" id="MobiDB-lite"/>
    </source>
</evidence>
<dbReference type="Gene3D" id="3.30.420.10">
    <property type="entry name" value="Ribonuclease H-like superfamily/Ribonuclease H"/>
    <property type="match status" value="1"/>
</dbReference>
<accession>T1IRB4</accession>
<proteinExistence type="predicted"/>
<dbReference type="GO" id="GO:0003676">
    <property type="term" value="F:nucleic acid binding"/>
    <property type="evidence" value="ECO:0007669"/>
    <property type="project" value="InterPro"/>
</dbReference>
<dbReference type="InterPro" id="IPR052160">
    <property type="entry name" value="Gypsy_RT_Integrase-like"/>
</dbReference>
<dbReference type="HOGENOM" id="CLU_807319_0_0_1"/>
<evidence type="ECO:0000313" key="2">
    <source>
        <dbReference type="EnsemblMetazoa" id="SMAR003600-PA"/>
    </source>
</evidence>
<protein>
    <recommendedName>
        <fullName evidence="4">Integrase catalytic domain-containing protein</fullName>
    </recommendedName>
</protein>
<dbReference type="EMBL" id="AFFK01018529">
    <property type="status" value="NOT_ANNOTATED_CDS"/>
    <property type="molecule type" value="Genomic_DNA"/>
</dbReference>
<dbReference type="eggNOG" id="KOG0017">
    <property type="taxonomic scope" value="Eukaryota"/>
</dbReference>
<dbReference type="PhylomeDB" id="T1IRB4"/>
<dbReference type="AlphaFoldDB" id="T1IRB4"/>
<keyword evidence="3" id="KW-1185">Reference proteome</keyword>
<dbReference type="EnsemblMetazoa" id="SMAR003600-RA">
    <property type="protein sequence ID" value="SMAR003600-PA"/>
    <property type="gene ID" value="SMAR003600"/>
</dbReference>
<dbReference type="PANTHER" id="PTHR47266">
    <property type="entry name" value="ENDONUCLEASE-RELATED"/>
    <property type="match status" value="1"/>
</dbReference>
<evidence type="ECO:0000313" key="3">
    <source>
        <dbReference type="Proteomes" id="UP000014500"/>
    </source>
</evidence>
<dbReference type="STRING" id="126957.T1IRB4"/>
<dbReference type="Proteomes" id="UP000014500">
    <property type="component" value="Unassembled WGS sequence"/>
</dbReference>
<feature type="region of interest" description="Disordered" evidence="1">
    <location>
        <begin position="1"/>
        <end position="36"/>
    </location>
</feature>
<reference evidence="2" key="2">
    <citation type="submission" date="2015-02" db="UniProtKB">
        <authorList>
            <consortium name="EnsemblMetazoa"/>
        </authorList>
    </citation>
    <scope>IDENTIFICATION</scope>
</reference>
<reference evidence="3" key="1">
    <citation type="submission" date="2011-05" db="EMBL/GenBank/DDBJ databases">
        <authorList>
            <person name="Richards S.R."/>
            <person name="Qu J."/>
            <person name="Jiang H."/>
            <person name="Jhangiani S.N."/>
            <person name="Agravi P."/>
            <person name="Goodspeed R."/>
            <person name="Gross S."/>
            <person name="Mandapat C."/>
            <person name="Jackson L."/>
            <person name="Mathew T."/>
            <person name="Pu L."/>
            <person name="Thornton R."/>
            <person name="Saada N."/>
            <person name="Wilczek-Boney K.B."/>
            <person name="Lee S."/>
            <person name="Kovar C."/>
            <person name="Wu Y."/>
            <person name="Scherer S.E."/>
            <person name="Worley K.C."/>
            <person name="Muzny D.M."/>
            <person name="Gibbs R."/>
        </authorList>
    </citation>
    <scope>NUCLEOTIDE SEQUENCE</scope>
    <source>
        <strain evidence="3">Brora</strain>
    </source>
</reference>
<evidence type="ECO:0008006" key="4">
    <source>
        <dbReference type="Google" id="ProtNLM"/>
    </source>
</evidence>
<dbReference type="InterPro" id="IPR012337">
    <property type="entry name" value="RNaseH-like_sf"/>
</dbReference>
<sequence length="344" mass="38744">MAKLEELQKQRGKAKTTAETPKATSTPTETKPQEDKLKKLFAVPKNQGRAAAISTAAKAKILNILGDARAAPTNGGCYRCGGSHFMRDCKFKPEDMHKEAKAKSEKAIDTTQPNPLGDRVTKSFGFITLNVSWKTGKRPVRFSVLPSASKYLLLEGTWMEENGIVISMPSKRWWHIDFDQDQFPFEHPPSAADMAAAILGKFKKELNIEKESKMNLEDLTKHMLSKCKLQGKEYERLCKLIKKQDTVKYVAKCDRCQRCKPIQKKPKGLFQLFSAQIGRFERIGQDLMGPKPMTTNRNKFILVIVDYATGWVEVVSLRNAKILTLVSHIMRFFQTCGVTTQGLG</sequence>